<dbReference type="AlphaFoldDB" id="A0A1G7W2S4"/>
<gene>
    <name evidence="1" type="ORF">SAMN05421827_10976</name>
</gene>
<dbReference type="STRING" id="405671.SAMN05421827_10976"/>
<dbReference type="EMBL" id="FNCH01000009">
    <property type="protein sequence ID" value="SDG66315.1"/>
    <property type="molecule type" value="Genomic_DNA"/>
</dbReference>
<protein>
    <submittedName>
        <fullName evidence="1">Uncharacterized protein</fullName>
    </submittedName>
</protein>
<evidence type="ECO:0000313" key="2">
    <source>
        <dbReference type="Proteomes" id="UP000199643"/>
    </source>
</evidence>
<reference evidence="2" key="1">
    <citation type="submission" date="2016-10" db="EMBL/GenBank/DDBJ databases">
        <authorList>
            <person name="Varghese N."/>
            <person name="Submissions S."/>
        </authorList>
    </citation>
    <scope>NUCLEOTIDE SEQUENCE [LARGE SCALE GENOMIC DNA]</scope>
    <source>
        <strain evidence="2">DSM 17933</strain>
    </source>
</reference>
<dbReference type="Proteomes" id="UP000199643">
    <property type="component" value="Unassembled WGS sequence"/>
</dbReference>
<name>A0A1G7W2S4_9SPHI</name>
<organism evidence="1 2">
    <name type="scientific">Pedobacter terrae</name>
    <dbReference type="NCBI Taxonomy" id="405671"/>
    <lineage>
        <taxon>Bacteria</taxon>
        <taxon>Pseudomonadati</taxon>
        <taxon>Bacteroidota</taxon>
        <taxon>Sphingobacteriia</taxon>
        <taxon>Sphingobacteriales</taxon>
        <taxon>Sphingobacteriaceae</taxon>
        <taxon>Pedobacter</taxon>
    </lineage>
</organism>
<accession>A0A1G7W2S4</accession>
<sequence length="45" mass="5308">MISSYLFIWLVGIGITNVEKLKAIKRFKQTKNTQNTLLSHFKRLK</sequence>
<evidence type="ECO:0000313" key="1">
    <source>
        <dbReference type="EMBL" id="SDG66315.1"/>
    </source>
</evidence>
<keyword evidence="2" id="KW-1185">Reference proteome</keyword>
<proteinExistence type="predicted"/>